<organism evidence="1">
    <name type="scientific">Myoviridae sp. ctqMr7</name>
    <dbReference type="NCBI Taxonomy" id="2823552"/>
    <lineage>
        <taxon>Viruses</taxon>
        <taxon>Duplodnaviria</taxon>
        <taxon>Heunggongvirae</taxon>
        <taxon>Uroviricota</taxon>
        <taxon>Caudoviricetes</taxon>
    </lineage>
</organism>
<evidence type="ECO:0000313" key="1">
    <source>
        <dbReference type="EMBL" id="DAD69475.1"/>
    </source>
</evidence>
<evidence type="ECO:0008006" key="2">
    <source>
        <dbReference type="Google" id="ProtNLM"/>
    </source>
</evidence>
<dbReference type="EMBL" id="BK014721">
    <property type="protein sequence ID" value="DAD69475.1"/>
    <property type="molecule type" value="Genomic_DNA"/>
</dbReference>
<proteinExistence type="predicted"/>
<sequence length="80" mass="9502">MKDAEWNRVILMPIRDEDGNGITFIWSGKLPELFERVLVYTDKSKRVYMDTWTLLENGKGFKTMYSSVFYWMSLPEPSKN</sequence>
<accession>A0A8S5LI18</accession>
<reference evidence="1" key="1">
    <citation type="journal article" date="2021" name="Proc. Natl. Acad. Sci. U.S.A.">
        <title>A Catalog of Tens of Thousands of Viruses from Human Metagenomes Reveals Hidden Associations with Chronic Diseases.</title>
        <authorList>
            <person name="Tisza M.J."/>
            <person name="Buck C.B."/>
        </authorList>
    </citation>
    <scope>NUCLEOTIDE SEQUENCE</scope>
    <source>
        <strain evidence="1">CtqMr7</strain>
    </source>
</reference>
<name>A0A8S5LI18_9CAUD</name>
<protein>
    <recommendedName>
        <fullName evidence="2">DUF551 domain-containing protein</fullName>
    </recommendedName>
</protein>